<reference evidence="3 4" key="1">
    <citation type="journal article" date="2019" name="Nat. Plants">
        <title>Stout camphor tree genome fills gaps in understanding of flowering plant genome evolution.</title>
        <authorList>
            <person name="Chaw S.M."/>
            <person name="Liu Y.C."/>
            <person name="Wu Y.W."/>
            <person name="Wang H.Y."/>
            <person name="Lin C.I."/>
            <person name="Wu C.S."/>
            <person name="Ke H.M."/>
            <person name="Chang L.Y."/>
            <person name="Hsu C.Y."/>
            <person name="Yang H.T."/>
            <person name="Sudianto E."/>
            <person name="Hsu M.H."/>
            <person name="Wu K.P."/>
            <person name="Wang L.N."/>
            <person name="Leebens-Mack J.H."/>
            <person name="Tsai I.J."/>
        </authorList>
    </citation>
    <scope>NUCLEOTIDE SEQUENCE [LARGE SCALE GENOMIC DNA]</scope>
    <source>
        <strain evidence="4">cv. Chaw 1501</strain>
        <tissue evidence="3">Young leaves</tissue>
    </source>
</reference>
<dbReference type="PANTHER" id="PTHR31087:SF131">
    <property type="entry name" value="TRANSLATION INITIATION FACTOR 2B FAMILY PROTEIN, PUTATIVE, EXPRESSED-RELATED"/>
    <property type="match status" value="1"/>
</dbReference>
<evidence type="ECO:0000256" key="1">
    <source>
        <dbReference type="ARBA" id="ARBA00005437"/>
    </source>
</evidence>
<name>A0A3S3NXX2_9MAGN</name>
<dbReference type="Gene3D" id="2.40.160.200">
    <property type="entry name" value="LURP1-related"/>
    <property type="match status" value="1"/>
</dbReference>
<sequence length="271" mass="30534">MINVICEGHFRQHMVYKYLAPQTNSCIQTLSSRTKKKSHLYFSWTFSLYLSHHIIRARGGFPSADKPLKTMPKVHPNTASDGQKRDPERHEVEVLTVWKKSLLFNCYGFTVFDAEGNLVFRVDNYVAGNSGEIVLMDGSGLPLLTIRRKKLSLGDHWLVFRGEETADPLFSVKKNVNFLNPKALAHVTVGCGASPKRVIYGVEGSYAQRSCTIYDDSRRSTAEIKCKEPVSGVTFGLDVFRLIVQPGFDSAEAMSIVIVMEQMYGSRRFLN</sequence>
<feature type="region of interest" description="Disordered" evidence="2">
    <location>
        <begin position="65"/>
        <end position="87"/>
    </location>
</feature>
<dbReference type="InterPro" id="IPR038595">
    <property type="entry name" value="LOR_sf"/>
</dbReference>
<comment type="caution">
    <text evidence="3">The sequence shown here is derived from an EMBL/GenBank/DDBJ whole genome shotgun (WGS) entry which is preliminary data.</text>
</comment>
<dbReference type="AlphaFoldDB" id="A0A3S3NXX2"/>
<comment type="similarity">
    <text evidence="1">Belongs to the LOR family.</text>
</comment>
<organism evidence="3 4">
    <name type="scientific">Cinnamomum micranthum f. kanehirae</name>
    <dbReference type="NCBI Taxonomy" id="337451"/>
    <lineage>
        <taxon>Eukaryota</taxon>
        <taxon>Viridiplantae</taxon>
        <taxon>Streptophyta</taxon>
        <taxon>Embryophyta</taxon>
        <taxon>Tracheophyta</taxon>
        <taxon>Spermatophyta</taxon>
        <taxon>Magnoliopsida</taxon>
        <taxon>Magnoliidae</taxon>
        <taxon>Laurales</taxon>
        <taxon>Lauraceae</taxon>
        <taxon>Cinnamomum</taxon>
    </lineage>
</organism>
<dbReference type="SUPFAM" id="SSF54518">
    <property type="entry name" value="Tubby C-terminal domain-like"/>
    <property type="match status" value="1"/>
</dbReference>
<dbReference type="InterPro" id="IPR025659">
    <property type="entry name" value="Tubby-like_C"/>
</dbReference>
<dbReference type="EMBL" id="QPKB01000007">
    <property type="protein sequence ID" value="RWR88828.1"/>
    <property type="molecule type" value="Genomic_DNA"/>
</dbReference>
<dbReference type="Pfam" id="PF04525">
    <property type="entry name" value="LOR"/>
    <property type="match status" value="1"/>
</dbReference>
<dbReference type="PANTHER" id="PTHR31087">
    <property type="match status" value="1"/>
</dbReference>
<protein>
    <submittedName>
        <fullName evidence="3">Protein LURP-one-related 8-like protein</fullName>
    </submittedName>
</protein>
<keyword evidence="4" id="KW-1185">Reference proteome</keyword>
<dbReference type="InterPro" id="IPR007612">
    <property type="entry name" value="LOR"/>
</dbReference>
<evidence type="ECO:0000313" key="3">
    <source>
        <dbReference type="EMBL" id="RWR88828.1"/>
    </source>
</evidence>
<gene>
    <name evidence="3" type="ORF">CKAN_01786800</name>
</gene>
<evidence type="ECO:0000256" key="2">
    <source>
        <dbReference type="SAM" id="MobiDB-lite"/>
    </source>
</evidence>
<accession>A0A3S3NXX2</accession>
<dbReference type="Proteomes" id="UP000283530">
    <property type="component" value="Unassembled WGS sequence"/>
</dbReference>
<proteinExistence type="inferred from homology"/>
<dbReference type="OrthoDB" id="748129at2759"/>
<evidence type="ECO:0000313" key="4">
    <source>
        <dbReference type="Proteomes" id="UP000283530"/>
    </source>
</evidence>